<keyword evidence="2" id="KW-0472">Membrane</keyword>
<keyword evidence="5" id="KW-1185">Reference proteome</keyword>
<reference evidence="4" key="1">
    <citation type="submission" date="2023-07" db="EMBL/GenBank/DDBJ databases">
        <title>Black Yeasts Isolated from many extreme environments.</title>
        <authorList>
            <person name="Coleine C."/>
            <person name="Stajich J.E."/>
            <person name="Selbmann L."/>
        </authorList>
    </citation>
    <scope>NUCLEOTIDE SEQUENCE</scope>
    <source>
        <strain evidence="4">CCFEE 5485</strain>
    </source>
</reference>
<feature type="domain" description="Fatty acid desaturase" evidence="3">
    <location>
        <begin position="154"/>
        <end position="397"/>
    </location>
</feature>
<dbReference type="Proteomes" id="UP001274830">
    <property type="component" value="Unassembled WGS sequence"/>
</dbReference>
<evidence type="ECO:0000256" key="1">
    <source>
        <dbReference type="SAM" id="MobiDB-lite"/>
    </source>
</evidence>
<gene>
    <name evidence="4" type="ORF">LTR78_009870</name>
</gene>
<dbReference type="Pfam" id="PF00487">
    <property type="entry name" value="FA_desaturase"/>
    <property type="match status" value="1"/>
</dbReference>
<evidence type="ECO:0000259" key="3">
    <source>
        <dbReference type="Pfam" id="PF00487"/>
    </source>
</evidence>
<feature type="region of interest" description="Disordered" evidence="1">
    <location>
        <begin position="33"/>
        <end position="67"/>
    </location>
</feature>
<name>A0AAE0TMF9_9PEZI</name>
<dbReference type="AlphaFoldDB" id="A0AAE0TMF9"/>
<feature type="transmembrane region" description="Helical" evidence="2">
    <location>
        <begin position="195"/>
        <end position="212"/>
    </location>
</feature>
<evidence type="ECO:0000313" key="5">
    <source>
        <dbReference type="Proteomes" id="UP001274830"/>
    </source>
</evidence>
<protein>
    <recommendedName>
        <fullName evidence="3">Fatty acid desaturase domain-containing protein</fullName>
    </recommendedName>
</protein>
<dbReference type="PANTHER" id="PTHR36459:SF1">
    <property type="entry name" value="FATTY ACID DESATURASE DOMAIN-CONTAINING PROTEIN-RELATED"/>
    <property type="match status" value="1"/>
</dbReference>
<keyword evidence="2" id="KW-0812">Transmembrane</keyword>
<dbReference type="GO" id="GO:0006629">
    <property type="term" value="P:lipid metabolic process"/>
    <property type="evidence" value="ECO:0007669"/>
    <property type="project" value="InterPro"/>
</dbReference>
<feature type="transmembrane region" description="Helical" evidence="2">
    <location>
        <begin position="274"/>
        <end position="296"/>
    </location>
</feature>
<dbReference type="InterPro" id="IPR005804">
    <property type="entry name" value="FA_desaturase_dom"/>
</dbReference>
<dbReference type="EMBL" id="JAUTXT010000060">
    <property type="protein sequence ID" value="KAK3670215.1"/>
    <property type="molecule type" value="Genomic_DNA"/>
</dbReference>
<feature type="transmembrane region" description="Helical" evidence="2">
    <location>
        <begin position="302"/>
        <end position="321"/>
    </location>
</feature>
<keyword evidence="2" id="KW-1133">Transmembrane helix</keyword>
<sequence>MSFVTNIDPALTRPDQIVLENLFQDIHRRKTSSITEETKQAKTFTPQSKPEKEVTQPAPNGGYTTSKTRDDTDLTILKSFNGPTNPSFEPTIFTIWNATDIHPSLNKYIIRPYTHLATTILRHPTDVVFLSHILLYTTTILPSAIYLFIPGNFTWIHGVLHTVFTMWCAGPFTLMLHNHIHNNGILRKDSLVCRWLDWAFPYVLEPLMGHTWDSYFYHHVKHHHVEGNGPNDLSSTVRYQRDDPWHFAHYFFRFFLLIWADLPLYFLRKKKPGLALRAFLSEVISYAFYFTMTYYLSPHASTFVFLIPFALLRVGLMVGNWGQHALVDEIEPDSDFRSSITLIDVAVSMLIPIATKDHSDPLTHLQSNRHSFNDGYHTAHHLNPLRHWRDQPSHFLASKTAYSQGRALVFHDIDYIMLTIKLLSKDYSYIARRFVPISEEQAGMTVGEVEAILKTKVRKFSKEEINGKWKA</sequence>
<organism evidence="4 5">
    <name type="scientific">Recurvomyces mirabilis</name>
    <dbReference type="NCBI Taxonomy" id="574656"/>
    <lineage>
        <taxon>Eukaryota</taxon>
        <taxon>Fungi</taxon>
        <taxon>Dikarya</taxon>
        <taxon>Ascomycota</taxon>
        <taxon>Pezizomycotina</taxon>
        <taxon>Dothideomycetes</taxon>
        <taxon>Dothideomycetidae</taxon>
        <taxon>Mycosphaerellales</taxon>
        <taxon>Teratosphaeriaceae</taxon>
        <taxon>Recurvomyces</taxon>
    </lineage>
</organism>
<feature type="transmembrane region" description="Helical" evidence="2">
    <location>
        <begin position="127"/>
        <end position="149"/>
    </location>
</feature>
<proteinExistence type="predicted"/>
<accession>A0AAE0TMF9</accession>
<feature type="transmembrane region" description="Helical" evidence="2">
    <location>
        <begin position="155"/>
        <end position="174"/>
    </location>
</feature>
<dbReference type="PANTHER" id="PTHR36459">
    <property type="entry name" value="ORF"/>
    <property type="match status" value="1"/>
</dbReference>
<comment type="caution">
    <text evidence="4">The sequence shown here is derived from an EMBL/GenBank/DDBJ whole genome shotgun (WGS) entry which is preliminary data.</text>
</comment>
<evidence type="ECO:0000313" key="4">
    <source>
        <dbReference type="EMBL" id="KAK3670215.1"/>
    </source>
</evidence>
<evidence type="ECO:0000256" key="2">
    <source>
        <dbReference type="SAM" id="Phobius"/>
    </source>
</evidence>
<feature type="transmembrane region" description="Helical" evidence="2">
    <location>
        <begin position="247"/>
        <end position="267"/>
    </location>
</feature>